<organism evidence="2 3">
    <name type="scientific">Prorocentrum cordatum</name>
    <dbReference type="NCBI Taxonomy" id="2364126"/>
    <lineage>
        <taxon>Eukaryota</taxon>
        <taxon>Sar</taxon>
        <taxon>Alveolata</taxon>
        <taxon>Dinophyceae</taxon>
        <taxon>Prorocentrales</taxon>
        <taxon>Prorocentraceae</taxon>
        <taxon>Prorocentrum</taxon>
    </lineage>
</organism>
<feature type="compositionally biased region" description="Low complexity" evidence="1">
    <location>
        <begin position="160"/>
        <end position="184"/>
    </location>
</feature>
<protein>
    <recommendedName>
        <fullName evidence="4">Cysteine dioxygenase</fullName>
    </recommendedName>
</protein>
<dbReference type="SUPFAM" id="SSF51182">
    <property type="entry name" value="RmlC-like cupins"/>
    <property type="match status" value="1"/>
</dbReference>
<accession>A0ABN9Q441</accession>
<dbReference type="InterPro" id="IPR011051">
    <property type="entry name" value="RmlC_Cupin_sf"/>
</dbReference>
<dbReference type="Proteomes" id="UP001189429">
    <property type="component" value="Unassembled WGS sequence"/>
</dbReference>
<feature type="compositionally biased region" description="Low complexity" evidence="1">
    <location>
        <begin position="87"/>
        <end position="101"/>
    </location>
</feature>
<dbReference type="EMBL" id="CAUYUJ010002378">
    <property type="protein sequence ID" value="CAK0800508.1"/>
    <property type="molecule type" value="Genomic_DNA"/>
</dbReference>
<comment type="caution">
    <text evidence="2">The sequence shown here is derived from an EMBL/GenBank/DDBJ whole genome shotgun (WGS) entry which is preliminary data.</text>
</comment>
<feature type="region of interest" description="Disordered" evidence="1">
    <location>
        <begin position="13"/>
        <end position="42"/>
    </location>
</feature>
<evidence type="ECO:0000256" key="1">
    <source>
        <dbReference type="SAM" id="MobiDB-lite"/>
    </source>
</evidence>
<sequence>MSFPKSAWISWTCAGPPPAPPPARPLPPGRWAGRRSKKSARTSESLCPCRALLLPGGPTVFAGRSTSLSVRTCRLAEPPRPARRRLAPLARQGPRPRAQRPVSAPRPASSEAVIGPRGALASVARPRPPGRSPGTCRQAADTRSHLQRRPRPLRPSCSYTGTAPSSAGGPARAALPGGMAGAAAPRRRSGTALVPLLAALCGAAECLSVGGGQAESHVYVEPQAVAFSDADDTGAWQRKVLVADGRGVHMGELAIEQLAQGAKADRALSAADTQLYFGLGGQCTVAANGETAALARGVSVLVRPGTRHSLVGSDHGPPCQVLSVGLHSGSWLDGARGPALRRADDGQLPSEKTAHESALLSKRVHARRGLVPGLMQLSVARFQPRAECELHRHATGTEVYVNYGGKGCHLTVLDDSTGARRNDTHDISGGIVDVINPGSWHEAWNDAQEHCENINMLLADPRE</sequence>
<evidence type="ECO:0000313" key="2">
    <source>
        <dbReference type="EMBL" id="CAK0800508.1"/>
    </source>
</evidence>
<dbReference type="InterPro" id="IPR014710">
    <property type="entry name" value="RmlC-like_jellyroll"/>
</dbReference>
<feature type="compositionally biased region" description="Pro residues" evidence="1">
    <location>
        <begin position="15"/>
        <end position="28"/>
    </location>
</feature>
<dbReference type="Gene3D" id="2.60.120.10">
    <property type="entry name" value="Jelly Rolls"/>
    <property type="match status" value="2"/>
</dbReference>
<keyword evidence="3" id="KW-1185">Reference proteome</keyword>
<gene>
    <name evidence="2" type="ORF">PCOR1329_LOCUS8648</name>
</gene>
<feature type="region of interest" description="Disordered" evidence="1">
    <location>
        <begin position="72"/>
        <end position="184"/>
    </location>
</feature>
<proteinExistence type="predicted"/>
<evidence type="ECO:0008006" key="4">
    <source>
        <dbReference type="Google" id="ProtNLM"/>
    </source>
</evidence>
<evidence type="ECO:0000313" key="3">
    <source>
        <dbReference type="Proteomes" id="UP001189429"/>
    </source>
</evidence>
<name>A0ABN9Q441_9DINO</name>
<reference evidence="2" key="1">
    <citation type="submission" date="2023-10" db="EMBL/GenBank/DDBJ databases">
        <authorList>
            <person name="Chen Y."/>
            <person name="Shah S."/>
            <person name="Dougan E. K."/>
            <person name="Thang M."/>
            <person name="Chan C."/>
        </authorList>
    </citation>
    <scope>NUCLEOTIDE SEQUENCE [LARGE SCALE GENOMIC DNA]</scope>
</reference>